<dbReference type="SUPFAM" id="SSF50923">
    <property type="entry name" value="Hemopexin-like domain"/>
    <property type="match status" value="1"/>
</dbReference>
<accession>A0A443S123</accession>
<keyword evidence="4" id="KW-1185">Reference proteome</keyword>
<name>A0A443S123_9ACAR</name>
<dbReference type="Proteomes" id="UP000288716">
    <property type="component" value="Unassembled WGS sequence"/>
</dbReference>
<proteinExistence type="predicted"/>
<organism evidence="3 4">
    <name type="scientific">Leptotrombidium deliense</name>
    <dbReference type="NCBI Taxonomy" id="299467"/>
    <lineage>
        <taxon>Eukaryota</taxon>
        <taxon>Metazoa</taxon>
        <taxon>Ecdysozoa</taxon>
        <taxon>Arthropoda</taxon>
        <taxon>Chelicerata</taxon>
        <taxon>Arachnida</taxon>
        <taxon>Acari</taxon>
        <taxon>Acariformes</taxon>
        <taxon>Trombidiformes</taxon>
        <taxon>Prostigmata</taxon>
        <taxon>Anystina</taxon>
        <taxon>Parasitengona</taxon>
        <taxon>Trombiculoidea</taxon>
        <taxon>Trombiculidae</taxon>
        <taxon>Leptotrombidium</taxon>
    </lineage>
</organism>
<feature type="transmembrane region" description="Helical" evidence="2">
    <location>
        <begin position="429"/>
        <end position="448"/>
    </location>
</feature>
<dbReference type="EMBL" id="NCKV01013159">
    <property type="protein sequence ID" value="RWS21216.1"/>
    <property type="molecule type" value="Genomic_DNA"/>
</dbReference>
<evidence type="ECO:0000313" key="3">
    <source>
        <dbReference type="EMBL" id="RWS21216.1"/>
    </source>
</evidence>
<dbReference type="PROSITE" id="PS51642">
    <property type="entry name" value="HEMOPEXIN_2"/>
    <property type="match status" value="1"/>
</dbReference>
<evidence type="ECO:0000256" key="1">
    <source>
        <dbReference type="PROSITE-ProRule" id="PRU01011"/>
    </source>
</evidence>
<dbReference type="VEuPathDB" id="VectorBase:LDEU010824"/>
<evidence type="ECO:0000313" key="4">
    <source>
        <dbReference type="Proteomes" id="UP000288716"/>
    </source>
</evidence>
<keyword evidence="2" id="KW-1133">Transmembrane helix</keyword>
<evidence type="ECO:0000256" key="2">
    <source>
        <dbReference type="SAM" id="Phobius"/>
    </source>
</evidence>
<dbReference type="OrthoDB" id="6529705at2759"/>
<gene>
    <name evidence="3" type="ORF">B4U80_11906</name>
</gene>
<dbReference type="InterPro" id="IPR036375">
    <property type="entry name" value="Hemopexin-like_dom_sf"/>
</dbReference>
<dbReference type="AlphaFoldDB" id="A0A443S123"/>
<protein>
    <submittedName>
        <fullName evidence="3">Matrix metalloproteinase-28-like protein</fullName>
    </submittedName>
</protein>
<keyword evidence="2" id="KW-0472">Membrane</keyword>
<keyword evidence="2" id="KW-0812">Transmembrane</keyword>
<dbReference type="InterPro" id="IPR018487">
    <property type="entry name" value="Hemopexin-like_repeat"/>
</dbReference>
<feature type="repeat" description="Hemopexin" evidence="1">
    <location>
        <begin position="333"/>
        <end position="384"/>
    </location>
</feature>
<comment type="caution">
    <text evidence="3">The sequence shown here is derived from an EMBL/GenBank/DDBJ whole genome shotgun (WGS) entry which is preliminary data.</text>
</comment>
<sequence>MKTNSKYYALKFNKDDPEKILRHYEMYYLSAGPEEITQIQLKQSFLNIDQLHKVSAVIAALIIPTSGNDYYSGIIYNITEDNKNITEIKFKVNGNVLVAKNSIETNSTDNRMVTLDIFDFIQHQTAIGYRSYGHSFRYFSGTDALPSIIGNTAWFDNQVLIGCPTTHCYSGELDAGTIGSDNKLHIFMGLYHWTLPSDKKVFPATTLATFIDEIPVIGLGPSVSFPIHAAFAYKHKTYLFASNNRLWVSSYNFTDFTEYYTHEVFPDLPESFWSSNVDATFTNDKLKLLFVFKDLSYYVINLEDLTFDDNYLNSFPLGERMYPRPLTDFKVIPEQVDAAITMKNGRTYIFYAEFVYIIEKWNDKTGRVVGLPEPKLIQDVLFDCTSYQYNQTEYKSKVAHDQSVSIDTVEPANVTSMWTVKTVVQVSSLAVGSLAVFLCALVIIACFYERKNQRDRQREYEKKHRSDSKKKQQLNY</sequence>
<reference evidence="3 4" key="1">
    <citation type="journal article" date="2018" name="Gigascience">
        <title>Genomes of trombidid mites reveal novel predicted allergens and laterally-transferred genes associated with secondary metabolism.</title>
        <authorList>
            <person name="Dong X."/>
            <person name="Chaisiri K."/>
            <person name="Xia D."/>
            <person name="Armstrong S.D."/>
            <person name="Fang Y."/>
            <person name="Donnelly M.J."/>
            <person name="Kadowaki T."/>
            <person name="McGarry J.W."/>
            <person name="Darby A.C."/>
            <person name="Makepeace B.L."/>
        </authorList>
    </citation>
    <scope>NUCLEOTIDE SEQUENCE [LARGE SCALE GENOMIC DNA]</scope>
    <source>
        <strain evidence="3">UoL-UT</strain>
    </source>
</reference>
<dbReference type="Gene3D" id="2.110.10.10">
    <property type="entry name" value="Hemopexin-like domain"/>
    <property type="match status" value="1"/>
</dbReference>